<evidence type="ECO:0000313" key="5">
    <source>
        <dbReference type="Proteomes" id="UP001320876"/>
    </source>
</evidence>
<dbReference type="Proteomes" id="UP001320876">
    <property type="component" value="Unassembled WGS sequence"/>
</dbReference>
<evidence type="ECO:0000259" key="3">
    <source>
        <dbReference type="Pfam" id="PF13360"/>
    </source>
</evidence>
<dbReference type="Gene3D" id="2.130.10.10">
    <property type="entry name" value="YVTN repeat-like/Quinoprotein amine dehydrogenase"/>
    <property type="match status" value="3"/>
</dbReference>
<dbReference type="Gene3D" id="2.40.10.480">
    <property type="match status" value="1"/>
</dbReference>
<dbReference type="InterPro" id="IPR035897">
    <property type="entry name" value="Toll_tir_struct_dom_sf"/>
</dbReference>
<feature type="transmembrane region" description="Helical" evidence="2">
    <location>
        <begin position="260"/>
        <end position="279"/>
    </location>
</feature>
<evidence type="ECO:0000313" key="4">
    <source>
        <dbReference type="EMBL" id="MCW1925676.1"/>
    </source>
</evidence>
<evidence type="ECO:0000256" key="1">
    <source>
        <dbReference type="SAM" id="MobiDB-lite"/>
    </source>
</evidence>
<dbReference type="Gene3D" id="1.25.40.10">
    <property type="entry name" value="Tetratricopeptide repeat domain"/>
    <property type="match status" value="1"/>
</dbReference>
<gene>
    <name evidence="4" type="ORF">OKA05_24170</name>
</gene>
<dbReference type="SUPFAM" id="SSF50998">
    <property type="entry name" value="Quinoprotein alcohol dehydrogenase-like"/>
    <property type="match status" value="1"/>
</dbReference>
<reference evidence="4 5" key="1">
    <citation type="submission" date="2022-10" db="EMBL/GenBank/DDBJ databases">
        <title>Luteolibacter arcticus strain CCTCC AB 2014275, whole genome shotgun sequencing project.</title>
        <authorList>
            <person name="Zhao G."/>
            <person name="Shen L."/>
        </authorList>
    </citation>
    <scope>NUCLEOTIDE SEQUENCE [LARGE SCALE GENOMIC DNA]</scope>
    <source>
        <strain evidence="4 5">CCTCC AB 2014275</strain>
    </source>
</reference>
<keyword evidence="5" id="KW-1185">Reference proteome</keyword>
<dbReference type="SUPFAM" id="SSF69322">
    <property type="entry name" value="Tricorn protease domain 2"/>
    <property type="match status" value="1"/>
</dbReference>
<dbReference type="InterPro" id="IPR002372">
    <property type="entry name" value="PQQ_rpt_dom"/>
</dbReference>
<comment type="caution">
    <text evidence="4">The sequence shown here is derived from an EMBL/GenBank/DDBJ whole genome shotgun (WGS) entry which is preliminary data.</text>
</comment>
<proteinExistence type="predicted"/>
<dbReference type="InterPro" id="IPR015943">
    <property type="entry name" value="WD40/YVTN_repeat-like_dom_sf"/>
</dbReference>
<feature type="region of interest" description="Disordered" evidence="1">
    <location>
        <begin position="717"/>
        <end position="738"/>
    </location>
</feature>
<name>A0ABT3GQC2_9BACT</name>
<dbReference type="PANTHER" id="PTHR34512">
    <property type="entry name" value="CELL SURFACE PROTEIN"/>
    <property type="match status" value="1"/>
</dbReference>
<dbReference type="RefSeq" id="WP_264489783.1">
    <property type="nucleotide sequence ID" value="NZ_JAPDDT010000016.1"/>
</dbReference>
<keyword evidence="2" id="KW-0812">Transmembrane</keyword>
<dbReference type="InterPro" id="IPR011990">
    <property type="entry name" value="TPR-like_helical_dom_sf"/>
</dbReference>
<protein>
    <submittedName>
        <fullName evidence="4">TIR domain-containing protein</fullName>
    </submittedName>
</protein>
<keyword evidence="2" id="KW-1133">Transmembrane helix</keyword>
<dbReference type="SUPFAM" id="SSF52200">
    <property type="entry name" value="Toll/Interleukin receptor TIR domain"/>
    <property type="match status" value="1"/>
</dbReference>
<dbReference type="Gene3D" id="3.40.50.10140">
    <property type="entry name" value="Toll/interleukin-1 receptor homology (TIR) domain"/>
    <property type="match status" value="1"/>
</dbReference>
<dbReference type="PANTHER" id="PTHR34512:SF30">
    <property type="entry name" value="OUTER MEMBRANE PROTEIN ASSEMBLY FACTOR BAMB"/>
    <property type="match status" value="1"/>
</dbReference>
<dbReference type="SUPFAM" id="SSF50969">
    <property type="entry name" value="YVTN repeat-like/Quinoprotein amine dehydrogenase"/>
    <property type="match status" value="1"/>
</dbReference>
<dbReference type="InterPro" id="IPR011047">
    <property type="entry name" value="Quinoprotein_ADH-like_sf"/>
</dbReference>
<dbReference type="EMBL" id="JAPDDT010000016">
    <property type="protein sequence ID" value="MCW1925676.1"/>
    <property type="molecule type" value="Genomic_DNA"/>
</dbReference>
<feature type="domain" description="Pyrrolo-quinoline quinone repeat" evidence="3">
    <location>
        <begin position="373"/>
        <end position="468"/>
    </location>
</feature>
<sequence length="1533" mass="167281">MGKTGLGVHRWLSFPAEKMHQKFRAFISYRHDDNRGTGRNWAEWLQKELEDFQIPHELRGRADASGQPVPDSLFPVFRDVADLAASSSLPKSIQDGLFQSACLIVVCTDGIKDSIHVAEEIRFFKKIGRADRIFLLRVAGEGGVADFESLPDSLRLGDVDCTGSLDWSLPFSPLAADIAVDETGKEGWTTVSAHVASLRSEGFTAREAKLQARRYAAKLQAAKWKLAAAILKVDPYELTRRLQERELAAARRATRVFRRWLAAVGVFALLASVFGFMAWRQTDAERSQRERGDLLLQKASDNELAISAQELDANHWQVAMARARQALELRGDNLPAAQWVESLLIDHTPFRTIGVLDVEVAGGLECEESMCFSPDGTTIYVAGAYGASKSHAVRAYSTESGRQLWSTAVAGEPGSLCRLHDGRALSLAVEEGETGSLLILDAATGERLHTLPEKVLALAASPVAPLLALAVPVDKYKAELQIVDLATMSTRNAPLQSHTDRITGMRLSPDGRTAAIFGSYLLETIDISSGGQKGKTFFAGGLWDLQFSRDSARMAVSGRELAGAVVSVADGSKLWDLDLKEKGDRIHNFRRIVYSPEGGKVASCGGSQFVGAGDPETMIRIFNAESGELMGHIATDHVGEALAISEDGSILAYGDGESMSLVDLDRGRKIDTVEFANSPASIAFAPGNRCMAVACYPAGLYLLEMATSLHAFQSKPGQVDENASRSGERSVQWGGLADRRRPGNPANLAIAAVALHRGTGRLAYGGDDKRLCCADFPSGNLIWSRDFEESIHHAMYSEDGKVLAFTVKGGSTGDHLLEGMENILIKGSSSLYLNLVDADTGCHRWSQQLRFEGKRDAFAVKPLFLNQVVAVAGAGAWRIDTGAPDPAASAFFKKLDTVAIGRDGKLLARTAGTVQLLKWPSLEPLFSFEGIESSKFTAWSVEGSRLYSCSGGMVRALPAGSSGSGWEGRFDEEIIFLAECPGDICLVGSNGKLWALEGASGEEIWRKDLDEIIDLRVVAESGVIIACGGPHSYGLDIRSGREMFRRNHADKLLLSSEDSDGYNYVVGRFGIACDVVENSRFDRPVPSWFSNQLLQSQGWHTVRSGLAELDTPSQTSAALEVLRNEYSLLPLAASTGQSDAYGRMLGWLFRAREDRSVSPSSSVKLVDVAEQLFQSSEETKVWNAYHAAPWHPLAGFGLASISENDGRATWLREWGLSRLAAADAKAYDESTRARHFGLAAAMALEAKDTAIARKIIATSEAESLVHADIFLAKARLLTDAGEKQAARDSLIRAHELVEKDDHSAPAKAREIRTALVKALVEDNRSPEARDILRQHLAECRTKPGLLAEDIMETLQPLCNLLIAEGKPDEALGEIDRVLPVVQRFDGTVSKLEIMVLCLREALLTECNRLEDAFKQAKESFRLIQQLHGSDSREACDFASQIAGKYFRNKQYKEAADQLRFVVDARKKNLLPKNPLTLRSMHELSIVLRAGGERAEGLALLKETRDLATKYLGAEHDLTGRITKDLESEEEPPE</sequence>
<organism evidence="4 5">
    <name type="scientific">Luteolibacter arcticus</name>
    <dbReference type="NCBI Taxonomy" id="1581411"/>
    <lineage>
        <taxon>Bacteria</taxon>
        <taxon>Pseudomonadati</taxon>
        <taxon>Verrucomicrobiota</taxon>
        <taxon>Verrucomicrobiia</taxon>
        <taxon>Verrucomicrobiales</taxon>
        <taxon>Verrucomicrobiaceae</taxon>
        <taxon>Luteolibacter</taxon>
    </lineage>
</organism>
<evidence type="ECO:0000256" key="2">
    <source>
        <dbReference type="SAM" id="Phobius"/>
    </source>
</evidence>
<dbReference type="InterPro" id="IPR011044">
    <property type="entry name" value="Quino_amine_DH_bsu"/>
</dbReference>
<keyword evidence="2" id="KW-0472">Membrane</keyword>
<dbReference type="Pfam" id="PF13360">
    <property type="entry name" value="PQQ_2"/>
    <property type="match status" value="1"/>
</dbReference>
<accession>A0ABT3GQC2</accession>